<feature type="region of interest" description="Disordered" evidence="5">
    <location>
        <begin position="1161"/>
        <end position="1204"/>
    </location>
</feature>
<dbReference type="GO" id="GO:0098703">
    <property type="term" value="P:calcium ion import across plasma membrane"/>
    <property type="evidence" value="ECO:0007669"/>
    <property type="project" value="TreeGrafter"/>
</dbReference>
<feature type="compositionally biased region" description="Pro residues" evidence="5">
    <location>
        <begin position="1648"/>
        <end position="1706"/>
    </location>
</feature>
<keyword evidence="2" id="KW-0677">Repeat</keyword>
<feature type="domain" description="Calx-beta" evidence="7">
    <location>
        <begin position="2017"/>
        <end position="2120"/>
    </location>
</feature>
<feature type="chain" id="PRO_5016409097" evidence="6">
    <location>
        <begin position="21"/>
        <end position="2842"/>
    </location>
</feature>
<evidence type="ECO:0000313" key="8">
    <source>
        <dbReference type="EMBL" id="PXV69800.1"/>
    </source>
</evidence>
<dbReference type="Gene3D" id="2.60.40.2030">
    <property type="match status" value="3"/>
</dbReference>
<dbReference type="Gene3D" id="2.60.40.2810">
    <property type="match status" value="4"/>
</dbReference>
<dbReference type="InterPro" id="IPR051171">
    <property type="entry name" value="CaCA"/>
</dbReference>
<dbReference type="Proteomes" id="UP000248330">
    <property type="component" value="Unassembled WGS sequence"/>
</dbReference>
<sequence length="2842" mass="289161">MSPRILTAALLIALARTAAAAPADLATEFAAEAAVPGFLVPEGLTTRGSFADVLPLADGRVLLVTDSGPGGTSNSVPAALMLRGDGSVDTGFGSNGVFNQDVIAGVNVDGFVRVRATADGGFVVLAARQNDDQLDLIKLTPAGTLDTGFGENGRASLPAATLPGPGGAFQSTVVAQPLVVDAQDRILLATAYRRPAAPGDSSQRGVFAVCRFLPNGQRDPDYGTGGCATQAPADGIAITAGEQFSAIRGLALAGDEVILTGDAVVDGIGGRFGAVRLRADGTLDPAFGDGGILRRAPGTRPGLAGSTDGLSAGLGVAVRPDGRLLFVFSSSTAAGLLQLRADGTPDTAFGQGDGVASRAGLNDQDIATGPGPFAAVAGDVRGLVLQPDGKALVLSRISVGGSDPFTGAQVGRFLASGLQDTGFGEISTYVRGSQNSITANVSSFALAADGAVFVTGGRGGATANPAAPFVAKLRGGASLPVRAQDFTLDDPVGVPPASTVTSNPITIAGLPDGVPALARIVNGRFTINGASDGSGNDSIRLVRNGDVIVVQHTSAPGPGARTISRLIIGADDDAVVENFISTTVGPLACLPGELDGSFAPGDVDGDGPRAQVLDGVRVIDLGTGEGAPTQVLALPDSRVLLIAGRPADWRLARFTAQGEPDPEFGAGSGQGVGQARVDLVGDVDLFSNGAQLAAQRLADGKLLIAGQGTRTGAGTGFAVVRLFDDGRVDASFGAAGVAFLPHSAFPTTFRSGPTSLVVQDDGRILVAGLHEPNAGSVLSDFVLWRLNADGSPDDGSAADRTPGDGFGINDGDPIDGAVVSRQARGAQNAVVRLQDGRPVLMVAAGNPGGGFVEGHYFYRFGVDGNPDPSFGTAGERIVPDTNPNLSLSGRIDLQVLEDGRLLFTSGVVALGQLTADGDPDTGFGVNGDGLILRDFGGAGGSGAQGLDELTSALRSLAGEGLLLQPDGKRVVRGAAGFQGPMQLARFFADGTPDLGFADDLVQIATVQFGHRNVFGSIASAIDPLGRIVIVDQDADIGGGGEGGSRNSDHVIARLCGGASVSTRVSPFTLEDRSGVARNSTQTSNTITIAGLPDGVPALVRIVNGTYSKGCGSGFTSAMEKVVNGDTLCVRHVAASLDGTSVTTTLILGADADEFRETFVTTTGGVAPSPAPTPTPTPAPTPTPTPSPTPAPTPTPTPTPIPNRAPIAVDDAATLDEDGRIDLSVLANDRDPDGDALTLDGFTQPAAGTVTQLLPLQVLRYTPNPDANGSDSFVYAVRDGRGGVASARVNLTIRPVNDAPVLGDDRFEMFAGNVLTADVLANDRDPEGEPLSGAGGTPPANGQAGLFPVDGRLMLRYQPNAGFTGDDTFAYRLRDPAGAVGSANVTVTVRPRLPSGQLRLVAGRFEDTGPSRSQTASLGNRVLTCALREQQDDGGIEARITDALTSVTGPGLRTLAWADGESGARCASVFVGEQPRASTPALAGLRLVDDRDGSVAPPRTTAPEQSARVEVAAEAVTAGAAFFVRTVQPGREPLIEVNESAGSIRLRVARAPASVAGAVRVLHAQVEGGTTAVAGVDFAPLDARVTWAAGESDAREVELRILDNDIPGQAARQLLVVLADDDPADADGTGVLAQPYYVLIRIADDDGPAPSPTPTPTPTAAPTPSPTPTPAPTAAPTPPPTPTPTPTAAPTPSPTPTPTAAPTPAPNRLPVARDDSISVAEDGVADIAALGNDIDPDGDPLSIGGIDPPAHGSVTLLAPLRELRYTPDPDFNGTDRFAYTVSDGRGGTASAVVSVLVTPVNDAPVAAADRFRVTDDPTAVTLDVLANDVDVDGDALRVVAVTPPARGAAILLTGGAGIRFEPAADVIGELTLDYTVADGQGATAQATVTIEVVRGERPNGELRFQAATLAALGGPGVGDFVLNTLRPAFGCLLRDEGSRGAVSVRVDRQQVGAVAPQPQRSVQWDDGDRVPRCLALQRDPDRRLDAVYALADPRGGARLGAPRTLRLRTEEFAPIGSVRFRDPPRLASTNYAAVDVAENAGTVTLQLLRTATATTPAARVRVMTGLLATDPGPAQPQQDFEPLDRVVEFAQGQTEATVTVTILDDAEREQRAPEEFFVFLADADGSATTAAPNALRIRIVDDDADTGPAGNRAPIAVDDRVEIVAGTPEVSIAVLANDRDPDGDALTIEAPAATPGGTLVVAADAIRYRPADGFTGQDGFSYTVRDPSGEVATARVEIVVTPRDDRVGFIGSPVLRLAEGETQALTVARTAQGTNLPAASATLAVTAGDGSRLRIDPAAVRWAAGETGERRVSVEALDDAEVSDVRAFVVALTGVEGTSVGTAVQRRVIVTDDDLRVGFEAPAFSHAVAAGDAAPVFIERSGRLGVPLAVTLTPQLPDGVNARGCVPAASGGTPVFFAAPTRAVFAPGQSRLRVDLPLRSKAPADTCRYARVELSTDAPSAQLAVPSAEVVLESADARVVAFTSALQTVREGDCAAQAVLAVASTATRGLPVSLGFAYTPLDAEPAVDFVDAPGQLEAAAADDRVGLPLLPLDDARVEPVERYRIRVLGDPDAAVPVFVGTQDTTTVAVLDDDTAVIGVPVGAGAPQTLPAAALFSGCELTVPADVAVLVFGAEGVDPAPGTVPKAADGTTSHAFTIRTVPDGDAGAIRGAAVLAEFRVDPALSNPGYYACSDRCYPLEAARSADGERLRVVLEDGGVGDADGVVNGRIAHRGRIAPAGALPIEPPDPVTPVGSETSGGGGAMSLPLLGWAVLAALMAALMPALRGGAASPTAAGLSRGPRVLPAAGRGRNPSGSSDTAGDSSCSSPGDRSRPARSAWPAGSR</sequence>
<evidence type="ECO:0000256" key="5">
    <source>
        <dbReference type="SAM" id="MobiDB-lite"/>
    </source>
</evidence>
<evidence type="ECO:0000256" key="3">
    <source>
        <dbReference type="ARBA" id="ARBA00022837"/>
    </source>
</evidence>
<evidence type="ECO:0000313" key="9">
    <source>
        <dbReference type="Proteomes" id="UP000248330"/>
    </source>
</evidence>
<dbReference type="Gene3D" id="2.60.40.3440">
    <property type="match status" value="1"/>
</dbReference>
<feature type="region of interest" description="Disordered" evidence="5">
    <location>
        <begin position="2737"/>
        <end position="2757"/>
    </location>
</feature>
<feature type="compositionally biased region" description="Low complexity" evidence="5">
    <location>
        <begin position="2812"/>
        <end position="2825"/>
    </location>
</feature>
<feature type="compositionally biased region" description="Pro residues" evidence="5">
    <location>
        <begin position="1168"/>
        <end position="1202"/>
    </location>
</feature>
<accession>A0A318EKL6</accession>
<name>A0A318EKL6_9GAMM</name>
<evidence type="ECO:0000259" key="7">
    <source>
        <dbReference type="SMART" id="SM00237"/>
    </source>
</evidence>
<dbReference type="SUPFAM" id="SSF141072">
    <property type="entry name" value="CalX-like"/>
    <property type="match status" value="3"/>
</dbReference>
<dbReference type="SMART" id="SM00237">
    <property type="entry name" value="Calx_beta"/>
    <property type="match status" value="3"/>
</dbReference>
<dbReference type="InterPro" id="IPR038081">
    <property type="entry name" value="CalX-like_sf"/>
</dbReference>
<dbReference type="EMBL" id="QICN01000003">
    <property type="protein sequence ID" value="PXV69800.1"/>
    <property type="molecule type" value="Genomic_DNA"/>
</dbReference>
<dbReference type="InterPro" id="IPR003644">
    <property type="entry name" value="Calx_beta"/>
</dbReference>
<dbReference type="GO" id="GO:0007154">
    <property type="term" value="P:cell communication"/>
    <property type="evidence" value="ECO:0007669"/>
    <property type="project" value="InterPro"/>
</dbReference>
<keyword evidence="3" id="KW-0106">Calcium</keyword>
<evidence type="ECO:0000256" key="6">
    <source>
        <dbReference type="SAM" id="SignalP"/>
    </source>
</evidence>
<gene>
    <name evidence="8" type="ORF">C8D93_103376</name>
</gene>
<dbReference type="NCBIfam" id="TIGR02608">
    <property type="entry name" value="delta_60_rpt"/>
    <property type="match status" value="7"/>
</dbReference>
<keyword evidence="1 6" id="KW-0732">Signal</keyword>
<feature type="domain" description="Calx-beta" evidence="7">
    <location>
        <begin position="1523"/>
        <end position="1618"/>
    </location>
</feature>
<dbReference type="PANTHER" id="PTHR11878:SF65">
    <property type="entry name" value="NA_CA-EXCHANGE PROTEIN, ISOFORM G"/>
    <property type="match status" value="1"/>
</dbReference>
<feature type="signal peptide" evidence="6">
    <location>
        <begin position="1"/>
        <end position="20"/>
    </location>
</feature>
<evidence type="ECO:0000256" key="1">
    <source>
        <dbReference type="ARBA" id="ARBA00022729"/>
    </source>
</evidence>
<proteinExistence type="predicted"/>
<dbReference type="PANTHER" id="PTHR11878">
    <property type="entry name" value="SODIUM/CALCIUM EXCHANGER"/>
    <property type="match status" value="1"/>
</dbReference>
<keyword evidence="4" id="KW-0813">Transport</keyword>
<evidence type="ECO:0000256" key="2">
    <source>
        <dbReference type="ARBA" id="ARBA00022737"/>
    </source>
</evidence>
<evidence type="ECO:0000256" key="4">
    <source>
        <dbReference type="ARBA" id="ARBA00023065"/>
    </source>
</evidence>
<dbReference type="NCBIfam" id="NF012211">
    <property type="entry name" value="tand_rpt_95"/>
    <property type="match status" value="5"/>
</dbReference>
<dbReference type="GO" id="GO:0016020">
    <property type="term" value="C:membrane"/>
    <property type="evidence" value="ECO:0007669"/>
    <property type="project" value="InterPro"/>
</dbReference>
<dbReference type="Pfam" id="PF17164">
    <property type="entry name" value="DUF5122"/>
    <property type="match status" value="3"/>
</dbReference>
<dbReference type="Gene3D" id="2.80.10.50">
    <property type="match status" value="3"/>
</dbReference>
<dbReference type="Pfam" id="PF17963">
    <property type="entry name" value="Big_9"/>
    <property type="match status" value="5"/>
</dbReference>
<dbReference type="OrthoDB" id="8561077at2"/>
<protein>
    <submittedName>
        <fullName evidence="8">Putative delta-60 repeat protein</fullName>
    </submittedName>
</protein>
<dbReference type="GO" id="GO:0005432">
    <property type="term" value="F:calcium:sodium antiporter activity"/>
    <property type="evidence" value="ECO:0007669"/>
    <property type="project" value="TreeGrafter"/>
</dbReference>
<comment type="caution">
    <text evidence="8">The sequence shown here is derived from an EMBL/GenBank/DDBJ whole genome shotgun (WGS) entry which is preliminary data.</text>
</comment>
<reference evidence="8 9" key="1">
    <citation type="submission" date="2018-04" db="EMBL/GenBank/DDBJ databases">
        <title>Genomic Encyclopedia of Type Strains, Phase IV (KMG-IV): sequencing the most valuable type-strain genomes for metagenomic binning, comparative biology and taxonomic classification.</title>
        <authorList>
            <person name="Goeker M."/>
        </authorList>
    </citation>
    <scope>NUCLEOTIDE SEQUENCE [LARGE SCALE GENOMIC DNA]</scope>
    <source>
        <strain evidence="8 9">DSM 104150</strain>
    </source>
</reference>
<feature type="domain" description="Calx-beta" evidence="7">
    <location>
        <begin position="2467"/>
        <end position="2567"/>
    </location>
</feature>
<feature type="region of interest" description="Disordered" evidence="5">
    <location>
        <begin position="2787"/>
        <end position="2842"/>
    </location>
</feature>
<keyword evidence="9" id="KW-1185">Reference proteome</keyword>
<dbReference type="Pfam" id="PF03160">
    <property type="entry name" value="Calx-beta"/>
    <property type="match status" value="4"/>
</dbReference>
<feature type="region of interest" description="Disordered" evidence="5">
    <location>
        <begin position="1321"/>
        <end position="1341"/>
    </location>
</feature>
<feature type="region of interest" description="Disordered" evidence="5">
    <location>
        <begin position="791"/>
        <end position="812"/>
    </location>
</feature>
<feature type="region of interest" description="Disordered" evidence="5">
    <location>
        <begin position="1642"/>
        <end position="1710"/>
    </location>
</feature>
<keyword evidence="4" id="KW-0406">Ion transport</keyword>
<organism evidence="8 9">
    <name type="scientific">Sinimarinibacterium flocculans</name>
    <dbReference type="NCBI Taxonomy" id="985250"/>
    <lineage>
        <taxon>Bacteria</taxon>
        <taxon>Pseudomonadati</taxon>
        <taxon>Pseudomonadota</taxon>
        <taxon>Gammaproteobacteria</taxon>
        <taxon>Nevskiales</taxon>
        <taxon>Nevskiaceae</taxon>
        <taxon>Sinimarinibacterium</taxon>
    </lineage>
</organism>
<dbReference type="InterPro" id="IPR013431">
    <property type="entry name" value="Delta_60_rpt"/>
</dbReference>